<proteinExistence type="predicted"/>
<name>A0A8H5HDF2_9AGAR</name>
<dbReference type="AlphaFoldDB" id="A0A8H5HDF2"/>
<evidence type="ECO:0000313" key="2">
    <source>
        <dbReference type="EMBL" id="KAF5381175.1"/>
    </source>
</evidence>
<gene>
    <name evidence="2" type="ORF">D9757_009443</name>
</gene>
<dbReference type="GO" id="GO:0003676">
    <property type="term" value="F:nucleic acid binding"/>
    <property type="evidence" value="ECO:0007669"/>
    <property type="project" value="InterPro"/>
</dbReference>
<feature type="region of interest" description="Disordered" evidence="1">
    <location>
        <begin position="13"/>
        <end position="36"/>
    </location>
</feature>
<evidence type="ECO:0000256" key="1">
    <source>
        <dbReference type="SAM" id="MobiDB-lite"/>
    </source>
</evidence>
<accession>A0A8H5HDF2</accession>
<dbReference type="InterPro" id="IPR012337">
    <property type="entry name" value="RNaseH-like_sf"/>
</dbReference>
<protein>
    <recommendedName>
        <fullName evidence="4">RNase H type-1 domain-containing protein</fullName>
    </recommendedName>
</protein>
<organism evidence="2 3">
    <name type="scientific">Collybiopsis confluens</name>
    <dbReference type="NCBI Taxonomy" id="2823264"/>
    <lineage>
        <taxon>Eukaryota</taxon>
        <taxon>Fungi</taxon>
        <taxon>Dikarya</taxon>
        <taxon>Basidiomycota</taxon>
        <taxon>Agaricomycotina</taxon>
        <taxon>Agaricomycetes</taxon>
        <taxon>Agaricomycetidae</taxon>
        <taxon>Agaricales</taxon>
        <taxon>Marasmiineae</taxon>
        <taxon>Omphalotaceae</taxon>
        <taxon>Collybiopsis</taxon>
    </lineage>
</organism>
<reference evidence="2 3" key="1">
    <citation type="journal article" date="2020" name="ISME J.">
        <title>Uncovering the hidden diversity of litter-decomposition mechanisms in mushroom-forming fungi.</title>
        <authorList>
            <person name="Floudas D."/>
            <person name="Bentzer J."/>
            <person name="Ahren D."/>
            <person name="Johansson T."/>
            <person name="Persson P."/>
            <person name="Tunlid A."/>
        </authorList>
    </citation>
    <scope>NUCLEOTIDE SEQUENCE [LARGE SCALE GENOMIC DNA]</scope>
    <source>
        <strain evidence="2 3">CBS 406.79</strain>
    </source>
</reference>
<dbReference type="Gene3D" id="3.30.420.10">
    <property type="entry name" value="Ribonuclease H-like superfamily/Ribonuclease H"/>
    <property type="match status" value="1"/>
</dbReference>
<sequence length="816" mass="92341">MADGGAHNLLEEILPRSTPGNPSNLAQPRPNTTQWHNYQTGRYADENPWGHIGNNISRTDPWVKVVEKIKNALALWKDIKLTLDGKMLVTQFELTSRCQFITAAQGMPDCVLTNLNKIMNKFIWNGERPRVSRGMLQKPATEGGKNLISLEDLRDAIGLMRLKSYLNFGKTRATWTYFADEMARLAINKEGERKLPNPTQRINPLLQNWDIVGAKVPAYLNELVKLSKKYGIKVEVRDPTLEVSKEMPAWYHIGTDPAKRQLNNVGRSKCLQENHEVTKTGDLSDIVARGNLREHNPLSNTCTCQDCETDRLYMCKKPADCTKHAERVLSTLLPKWNPRLKKDTISETVTNEETTEIFRAPAEPINLRDSFRVFTNAEEYTKPPTPTPREGTNADSKLAEIYISGASREDNSGGRIAGGGLQFKGQQDQDAAIKLPVQVPQTNDAAAIITATNALRKCNPDTEITLTSRAKAVTKNILKNIQMWEQRGYIGIPNASLLLPLVTLLKEHKATIRLRLVEKDHPDYNKIGGAHKLALEATNKQMSDRADLSTDKVWQIKGAQLSTMTQKLMYLGVRSLTFPKKRKSDRYETHQPIQKTYQKNLAQIRADVKSWTNRVVDNKDIWINCTKSKNATKEQNIWAWKAIHNTFWVGRKWLHCNGYEERATCSQAETWDLARKFLLQRSIQLPDPITLGLVLGAGAVTPRNGKNEKAPGASRLTEVVMREATALIWQLRNNHVIKQNGNTAKLPTKKEIYHQFLFRLNQRMQLDLTLMNQFKFGNKAIPKARVLSTWQGTIEVDEPPDDWTKIPGVLVGMGND</sequence>
<dbReference type="InterPro" id="IPR036397">
    <property type="entry name" value="RNaseH_sf"/>
</dbReference>
<evidence type="ECO:0008006" key="4">
    <source>
        <dbReference type="Google" id="ProtNLM"/>
    </source>
</evidence>
<evidence type="ECO:0000313" key="3">
    <source>
        <dbReference type="Proteomes" id="UP000518752"/>
    </source>
</evidence>
<dbReference type="EMBL" id="JAACJN010000061">
    <property type="protein sequence ID" value="KAF5381175.1"/>
    <property type="molecule type" value="Genomic_DNA"/>
</dbReference>
<comment type="caution">
    <text evidence="2">The sequence shown here is derived from an EMBL/GenBank/DDBJ whole genome shotgun (WGS) entry which is preliminary data.</text>
</comment>
<dbReference type="SUPFAM" id="SSF53098">
    <property type="entry name" value="Ribonuclease H-like"/>
    <property type="match status" value="1"/>
</dbReference>
<dbReference type="OrthoDB" id="2976650at2759"/>
<feature type="compositionally biased region" description="Polar residues" evidence="1">
    <location>
        <begin position="18"/>
        <end position="36"/>
    </location>
</feature>
<keyword evidence="3" id="KW-1185">Reference proteome</keyword>
<dbReference type="Proteomes" id="UP000518752">
    <property type="component" value="Unassembled WGS sequence"/>
</dbReference>